<proteinExistence type="predicted"/>
<comment type="caution">
    <text evidence="1">The sequence shown here is derived from an EMBL/GenBank/DDBJ whole genome shotgun (WGS) entry which is preliminary data.</text>
</comment>
<evidence type="ECO:0000313" key="2">
    <source>
        <dbReference type="Proteomes" id="UP000193944"/>
    </source>
</evidence>
<evidence type="ECO:0000313" key="1">
    <source>
        <dbReference type="EMBL" id="ORX78383.1"/>
    </source>
</evidence>
<dbReference type="AlphaFoldDB" id="A0A1Y1WXZ8"/>
<gene>
    <name evidence="1" type="ORF">BCR32DRAFT_270108</name>
</gene>
<dbReference type="Proteomes" id="UP000193944">
    <property type="component" value="Unassembled WGS sequence"/>
</dbReference>
<keyword evidence="2" id="KW-1185">Reference proteome</keyword>
<evidence type="ECO:0008006" key="3">
    <source>
        <dbReference type="Google" id="ProtNLM"/>
    </source>
</evidence>
<dbReference type="EMBL" id="MCFG01000212">
    <property type="protein sequence ID" value="ORX78383.1"/>
    <property type="molecule type" value="Genomic_DNA"/>
</dbReference>
<reference evidence="1 2" key="1">
    <citation type="submission" date="2016-08" db="EMBL/GenBank/DDBJ databases">
        <title>A Parts List for Fungal Cellulosomes Revealed by Comparative Genomics.</title>
        <authorList>
            <consortium name="DOE Joint Genome Institute"/>
            <person name="Haitjema C.H."/>
            <person name="Gilmore S.P."/>
            <person name="Henske J.K."/>
            <person name="Solomon K.V."/>
            <person name="De Groot R."/>
            <person name="Kuo A."/>
            <person name="Mondo S.J."/>
            <person name="Salamov A.A."/>
            <person name="Labutti K."/>
            <person name="Zhao Z."/>
            <person name="Chiniquy J."/>
            <person name="Barry K."/>
            <person name="Brewer H.M."/>
            <person name="Purvine S.O."/>
            <person name="Wright A.T."/>
            <person name="Boxma B."/>
            <person name="Van Alen T."/>
            <person name="Hackstein J.H."/>
            <person name="Baker S.E."/>
            <person name="Grigoriev I.V."/>
            <person name="O'Malley M.A."/>
        </authorList>
    </citation>
    <scope>NUCLEOTIDE SEQUENCE [LARGE SCALE GENOMIC DNA]</scope>
    <source>
        <strain evidence="1 2">S4</strain>
    </source>
</reference>
<name>A0A1Y1WXZ8_9FUNG</name>
<accession>A0A1Y1WXZ8</accession>
<organism evidence="1 2">
    <name type="scientific">Anaeromyces robustus</name>
    <dbReference type="NCBI Taxonomy" id="1754192"/>
    <lineage>
        <taxon>Eukaryota</taxon>
        <taxon>Fungi</taxon>
        <taxon>Fungi incertae sedis</taxon>
        <taxon>Chytridiomycota</taxon>
        <taxon>Chytridiomycota incertae sedis</taxon>
        <taxon>Neocallimastigomycetes</taxon>
        <taxon>Neocallimastigales</taxon>
        <taxon>Neocallimastigaceae</taxon>
        <taxon>Anaeromyces</taxon>
    </lineage>
</organism>
<reference evidence="1 2" key="2">
    <citation type="submission" date="2016-08" db="EMBL/GenBank/DDBJ databases">
        <title>Pervasive Adenine N6-methylation of Active Genes in Fungi.</title>
        <authorList>
            <consortium name="DOE Joint Genome Institute"/>
            <person name="Mondo S.J."/>
            <person name="Dannebaum R.O."/>
            <person name="Kuo R.C."/>
            <person name="Labutti K."/>
            <person name="Haridas S."/>
            <person name="Kuo A."/>
            <person name="Salamov A."/>
            <person name="Ahrendt S.R."/>
            <person name="Lipzen A."/>
            <person name="Sullivan W."/>
            <person name="Andreopoulos W.B."/>
            <person name="Clum A."/>
            <person name="Lindquist E."/>
            <person name="Daum C."/>
            <person name="Ramamoorthy G.K."/>
            <person name="Gryganskyi A."/>
            <person name="Culley D."/>
            <person name="Magnuson J.K."/>
            <person name="James T.Y."/>
            <person name="O'Malley M.A."/>
            <person name="Stajich J.E."/>
            <person name="Spatafora J.W."/>
            <person name="Visel A."/>
            <person name="Grigoriev I.V."/>
        </authorList>
    </citation>
    <scope>NUCLEOTIDE SEQUENCE [LARGE SCALE GENOMIC DNA]</scope>
    <source>
        <strain evidence="1 2">S4</strain>
    </source>
</reference>
<dbReference type="OrthoDB" id="26409at2759"/>
<sequence length="462" mass="53805">MCEIPGYSRYESILACYTLLCSFVIKNEYSDKIIKENWLKLQNQYPYLYDYTTITRPKNDDSNNDFSDNIPLKLENVEIQTIKEGLNKITDYLSKEIIQPIHSGMKNSLLAYFKVSLPEDNHSIYTFFSLYTSHSRTDLRSMTYLVTAFLNQFENNEEINSSSSSPPYPMKSIYPTLIEKNLIPAVEERENLIQKFFNYKTPLTFDYLHLKKELKPLTKEEEIIMKEELKYHQEPIYFVSRTVKYTPSEMQKIKKFCKENNLSVQALLDAAYLKAGLEIFNNNKEEADVISFQVIFDHRQNSIGIEKCIGNFPEAAYPYIPIKDSQKSIINIAKELTEKIKSITPPNTTSLYSEEFKRYRLESYQISNGEYAINFSFSASNIGRFKCFEDLTPTMKENFIDFTFLAGSQYPLPNTITDVSSHMYSSFNGSVNHTLHFPYAVIPSPYILRLLERIKELILNCC</sequence>
<protein>
    <recommendedName>
        <fullName evidence="3">Condensation domain-containing protein</fullName>
    </recommendedName>
</protein>